<organism evidence="2 3">
    <name type="scientific">Zoarces viviparus</name>
    <name type="common">Viviparous eelpout</name>
    <name type="synonym">Blennius viviparus</name>
    <dbReference type="NCBI Taxonomy" id="48416"/>
    <lineage>
        <taxon>Eukaryota</taxon>
        <taxon>Metazoa</taxon>
        <taxon>Chordata</taxon>
        <taxon>Craniata</taxon>
        <taxon>Vertebrata</taxon>
        <taxon>Euteleostomi</taxon>
        <taxon>Actinopterygii</taxon>
        <taxon>Neopterygii</taxon>
        <taxon>Teleostei</taxon>
        <taxon>Neoteleostei</taxon>
        <taxon>Acanthomorphata</taxon>
        <taxon>Eupercaria</taxon>
        <taxon>Perciformes</taxon>
        <taxon>Cottioidei</taxon>
        <taxon>Zoarcales</taxon>
        <taxon>Zoarcidae</taxon>
        <taxon>Zoarcinae</taxon>
        <taxon>Zoarces</taxon>
    </lineage>
</organism>
<keyword evidence="3" id="KW-1185">Reference proteome</keyword>
<dbReference type="Proteomes" id="UP001488805">
    <property type="component" value="Unassembled WGS sequence"/>
</dbReference>
<feature type="region of interest" description="Disordered" evidence="1">
    <location>
        <begin position="1"/>
        <end position="60"/>
    </location>
</feature>
<dbReference type="EMBL" id="JBCEZU010000597">
    <property type="protein sequence ID" value="KAK9514317.1"/>
    <property type="molecule type" value="Genomic_DNA"/>
</dbReference>
<gene>
    <name evidence="2" type="ORF">VZT92_027793</name>
</gene>
<comment type="caution">
    <text evidence="2">The sequence shown here is derived from an EMBL/GenBank/DDBJ whole genome shotgun (WGS) entry which is preliminary data.</text>
</comment>
<evidence type="ECO:0000256" key="1">
    <source>
        <dbReference type="SAM" id="MobiDB-lite"/>
    </source>
</evidence>
<accession>A0AAW1DX86</accession>
<protein>
    <submittedName>
        <fullName evidence="2">Uncharacterized protein</fullName>
    </submittedName>
</protein>
<evidence type="ECO:0000313" key="3">
    <source>
        <dbReference type="Proteomes" id="UP001488805"/>
    </source>
</evidence>
<proteinExistence type="predicted"/>
<dbReference type="AlphaFoldDB" id="A0AAW1DX86"/>
<sequence>MKYGRGGVGQPAHRVRRSLFDLAPPSKSRPIQTPEGRSRAITPVIDRSAHHSGGRRMKDAARRCQEFVAEGDDLAAD</sequence>
<evidence type="ECO:0000313" key="2">
    <source>
        <dbReference type="EMBL" id="KAK9514317.1"/>
    </source>
</evidence>
<reference evidence="2 3" key="1">
    <citation type="journal article" date="2024" name="Genome Biol. Evol.">
        <title>Chromosome-level genome assembly of the viviparous eelpout Zoarces viviparus.</title>
        <authorList>
            <person name="Fuhrmann N."/>
            <person name="Brasseur M.V."/>
            <person name="Bakowski C.E."/>
            <person name="Podsiadlowski L."/>
            <person name="Prost S."/>
            <person name="Krehenwinkel H."/>
            <person name="Mayer C."/>
        </authorList>
    </citation>
    <scope>NUCLEOTIDE SEQUENCE [LARGE SCALE GENOMIC DNA]</scope>
    <source>
        <strain evidence="2">NO-MEL_2022_Ind0_liver</strain>
    </source>
</reference>
<name>A0AAW1DX86_ZOAVI</name>